<keyword evidence="5 7" id="KW-0067">ATP-binding</keyword>
<dbReference type="NCBIfam" id="NF002194">
    <property type="entry name" value="PRK01059.1-4"/>
    <property type="match status" value="1"/>
</dbReference>
<evidence type="ECO:0000256" key="9">
    <source>
        <dbReference type="RuleBase" id="RU000505"/>
    </source>
</evidence>
<keyword evidence="3 7" id="KW-0547">Nucleotide-binding</keyword>
<evidence type="ECO:0000256" key="2">
    <source>
        <dbReference type="ARBA" id="ARBA00022679"/>
    </source>
</evidence>
<dbReference type="EC" id="2.7.14.1" evidence="7"/>
<keyword evidence="1 7" id="KW-0021">Allosteric enzyme</keyword>
<dbReference type="Pfam" id="PF00217">
    <property type="entry name" value="ATP-gua_Ptrans"/>
    <property type="match status" value="1"/>
</dbReference>
<dbReference type="PROSITE" id="PS00112">
    <property type="entry name" value="PHOSPHAGEN_KINASE"/>
    <property type="match status" value="1"/>
</dbReference>
<evidence type="ECO:0000256" key="7">
    <source>
        <dbReference type="HAMAP-Rule" id="MF_00602"/>
    </source>
</evidence>
<gene>
    <name evidence="7" type="primary">mcsB</name>
    <name evidence="11" type="ORF">IQ10_03322</name>
</gene>
<feature type="binding site" evidence="7 8">
    <location>
        <begin position="208"/>
        <end position="213"/>
    </location>
    <ligand>
        <name>ATP</name>
        <dbReference type="ChEBI" id="CHEBI:30616"/>
    </ligand>
</feature>
<evidence type="ECO:0000256" key="8">
    <source>
        <dbReference type="PROSITE-ProRule" id="PRU00843"/>
    </source>
</evidence>
<dbReference type="GO" id="GO:0005524">
    <property type="term" value="F:ATP binding"/>
    <property type="evidence" value="ECO:0007669"/>
    <property type="project" value="UniProtKB-UniRule"/>
</dbReference>
<dbReference type="FunFam" id="3.30.590.10:FF:000007">
    <property type="entry name" value="Protein-arginine kinase"/>
    <property type="match status" value="1"/>
</dbReference>
<comment type="similarity">
    <text evidence="7 8 9">Belongs to the ATP:guanido phosphotransferase family.</text>
</comment>
<evidence type="ECO:0000313" key="11">
    <source>
        <dbReference type="EMBL" id="TWI53594.1"/>
    </source>
</evidence>
<dbReference type="InterPro" id="IPR022415">
    <property type="entry name" value="ATP-guanido_PTrfase_AS"/>
</dbReference>
<dbReference type="NCBIfam" id="NF002195">
    <property type="entry name" value="PRK01059.1-5"/>
    <property type="match status" value="1"/>
</dbReference>
<dbReference type="OrthoDB" id="9791353at2"/>
<dbReference type="RefSeq" id="WP_144451514.1">
    <property type="nucleotide sequence ID" value="NZ_VLKZ01000012.1"/>
</dbReference>
<evidence type="ECO:0000256" key="4">
    <source>
        <dbReference type="ARBA" id="ARBA00022777"/>
    </source>
</evidence>
<comment type="caution">
    <text evidence="11">The sequence shown here is derived from an EMBL/GenBank/DDBJ whole genome shotgun (WGS) entry which is preliminary data.</text>
</comment>
<dbReference type="InterPro" id="IPR014746">
    <property type="entry name" value="Gln_synth/guanido_kin_cat_dom"/>
</dbReference>
<comment type="catalytic activity">
    <reaction evidence="6 7">
        <text>L-arginyl-[protein] + ATP = N(omega)-phospho-L-arginyl-[protein] + ADP + H(+)</text>
        <dbReference type="Rhea" id="RHEA:43384"/>
        <dbReference type="Rhea" id="RHEA-COMP:10532"/>
        <dbReference type="Rhea" id="RHEA-COMP:10533"/>
        <dbReference type="ChEBI" id="CHEBI:15378"/>
        <dbReference type="ChEBI" id="CHEBI:29965"/>
        <dbReference type="ChEBI" id="CHEBI:30616"/>
        <dbReference type="ChEBI" id="CHEBI:83226"/>
        <dbReference type="ChEBI" id="CHEBI:456216"/>
        <dbReference type="EC" id="2.7.14.1"/>
    </reaction>
</comment>
<dbReference type="InterPro" id="IPR022414">
    <property type="entry name" value="ATP-guanido_PTrfase_cat"/>
</dbReference>
<dbReference type="EMBL" id="VLKZ01000012">
    <property type="protein sequence ID" value="TWI53594.1"/>
    <property type="molecule type" value="Genomic_DNA"/>
</dbReference>
<feature type="binding site" evidence="7 8">
    <location>
        <position position="126"/>
    </location>
    <ligand>
        <name>ATP</name>
        <dbReference type="ChEBI" id="CHEBI:30616"/>
    </ligand>
</feature>
<reference evidence="11 12" key="1">
    <citation type="journal article" date="2015" name="Stand. Genomic Sci.">
        <title>Genomic Encyclopedia of Bacterial and Archaeal Type Strains, Phase III: the genomes of soil and plant-associated and newly described type strains.</title>
        <authorList>
            <person name="Whitman W.B."/>
            <person name="Woyke T."/>
            <person name="Klenk H.P."/>
            <person name="Zhou Y."/>
            <person name="Lilburn T.G."/>
            <person name="Beck B.J."/>
            <person name="De Vos P."/>
            <person name="Vandamme P."/>
            <person name="Eisen J.A."/>
            <person name="Garrity G."/>
            <person name="Hugenholtz P."/>
            <person name="Kyrpides N.C."/>
        </authorList>
    </citation>
    <scope>NUCLEOTIDE SEQUENCE [LARGE SCALE GENOMIC DNA]</scope>
    <source>
        <strain evidence="11 12">CGMCC 1.10116</strain>
    </source>
</reference>
<feature type="domain" description="Phosphagen kinase C-terminal" evidence="10">
    <location>
        <begin position="24"/>
        <end position="255"/>
    </location>
</feature>
<feature type="short sequence motif" description="RDXXRA motif of the pArg binding pocket involved in allosteric regulation" evidence="7">
    <location>
        <begin position="338"/>
        <end position="343"/>
    </location>
</feature>
<sequence>MSLQHFISEALSPWTKIDGPDSDIVLSSRIRLARNLEEYKFPLLTSTEEAYAVFKHIEDALTQDDFEPVGPLEVLPIEEMRTNEKRVLVEKHLISPHLASHSKHGAVLLDKEESVSIMVNEEDHIRIQCLLPGFQLEKGLKKASDIDDWIEGLLTYAFDEKKGYLTSCPTNVGTGLRASVMMHLPALAMTQQLNRILPAINQLGLVVRGIYGEGSEALGNLFQISNQITLGKSEGDIVEDLRGVVLQLIQQERSARNALLDQSRLQLEDRVHRSFGILAYSRLIESKEATQRLSDVRLGIDLGLIKGLSATILNELMILTQPGFLQQYAGEVLTPDQRDERRATLIRERVQLEKETNE</sequence>
<evidence type="ECO:0000259" key="10">
    <source>
        <dbReference type="PROSITE" id="PS51510"/>
    </source>
</evidence>
<proteinExistence type="inferred from homology"/>
<dbReference type="Gene3D" id="3.30.590.10">
    <property type="entry name" value="Glutamine synthetase/guanido kinase, catalytic domain"/>
    <property type="match status" value="1"/>
</dbReference>
<dbReference type="HAMAP" id="MF_00602">
    <property type="entry name" value="Prot_Arg_kinase"/>
    <property type="match status" value="1"/>
</dbReference>
<accession>A0A562QA60</accession>
<comment type="activity regulation">
    <text evidence="7">Appears to be allosterically activated by the binding of pArg-containing polypeptides to the pArg-binding pocket localized in the C-terminal domain of McsB.</text>
</comment>
<evidence type="ECO:0000313" key="12">
    <source>
        <dbReference type="Proteomes" id="UP000315711"/>
    </source>
</evidence>
<dbReference type="GO" id="GO:1990424">
    <property type="term" value="F:protein arginine kinase activity"/>
    <property type="evidence" value="ECO:0007669"/>
    <property type="project" value="UniProtKB-EC"/>
</dbReference>
<feature type="binding site" evidence="7 8">
    <location>
        <position position="92"/>
    </location>
    <ligand>
        <name>ATP</name>
        <dbReference type="ChEBI" id="CHEBI:30616"/>
    </ligand>
</feature>
<keyword evidence="4 7" id="KW-0418">Kinase</keyword>
<dbReference type="AlphaFoldDB" id="A0A562QA60"/>
<keyword evidence="2 7" id="KW-0808">Transferase</keyword>
<comment type="function">
    <text evidence="7">Catalyzes the specific phosphorylation of arginine residues in a large number of proteins. Is part of the bacterial stress response system. Protein arginine phosphorylation has a physiologically important role and is involved in the regulation of many critical cellular processes, such as protein homeostasis, motility, competence, and stringent and stress responses, by regulating gene expression and protein activity.</text>
</comment>
<dbReference type="PROSITE" id="PS51510">
    <property type="entry name" value="PHOSPHAGEN_KINASE_C"/>
    <property type="match status" value="1"/>
</dbReference>
<evidence type="ECO:0000256" key="3">
    <source>
        <dbReference type="ARBA" id="ARBA00022741"/>
    </source>
</evidence>
<dbReference type="SUPFAM" id="SSF55931">
    <property type="entry name" value="Glutamine synthetase/guanido kinase"/>
    <property type="match status" value="1"/>
</dbReference>
<dbReference type="GO" id="GO:0005615">
    <property type="term" value="C:extracellular space"/>
    <property type="evidence" value="ECO:0007669"/>
    <property type="project" value="TreeGrafter"/>
</dbReference>
<evidence type="ECO:0000256" key="6">
    <source>
        <dbReference type="ARBA" id="ARBA00051816"/>
    </source>
</evidence>
<dbReference type="GO" id="GO:0046314">
    <property type="term" value="P:phosphocreatine biosynthetic process"/>
    <property type="evidence" value="ECO:0007669"/>
    <property type="project" value="InterPro"/>
</dbReference>
<evidence type="ECO:0000256" key="5">
    <source>
        <dbReference type="ARBA" id="ARBA00022840"/>
    </source>
</evidence>
<dbReference type="GO" id="GO:0004111">
    <property type="term" value="F:creatine kinase activity"/>
    <property type="evidence" value="ECO:0007669"/>
    <property type="project" value="InterPro"/>
</dbReference>
<dbReference type="CDD" id="cd07930">
    <property type="entry name" value="bacterial_phosphagen_kinase"/>
    <property type="match status" value="1"/>
</dbReference>
<dbReference type="InterPro" id="IPR000749">
    <property type="entry name" value="ATP-guanido_PTrfase"/>
</dbReference>
<evidence type="ECO:0000256" key="1">
    <source>
        <dbReference type="ARBA" id="ARBA00022533"/>
    </source>
</evidence>
<feature type="binding site" evidence="7 8">
    <location>
        <begin position="27"/>
        <end position="31"/>
    </location>
    <ligand>
        <name>ATP</name>
        <dbReference type="ChEBI" id="CHEBI:30616"/>
    </ligand>
</feature>
<name>A0A562QA60_9BACI</name>
<organism evidence="11 12">
    <name type="scientific">Halalkalibacter nanhaiisediminis</name>
    <dbReference type="NCBI Taxonomy" id="688079"/>
    <lineage>
        <taxon>Bacteria</taxon>
        <taxon>Bacillati</taxon>
        <taxon>Bacillota</taxon>
        <taxon>Bacilli</taxon>
        <taxon>Bacillales</taxon>
        <taxon>Bacillaceae</taxon>
        <taxon>Halalkalibacter</taxon>
    </lineage>
</organism>
<dbReference type="InterPro" id="IPR023660">
    <property type="entry name" value="Arg_Kinase"/>
</dbReference>
<dbReference type="Proteomes" id="UP000315711">
    <property type="component" value="Unassembled WGS sequence"/>
</dbReference>
<dbReference type="PANTHER" id="PTHR11547">
    <property type="entry name" value="ARGININE OR CREATINE KINASE"/>
    <property type="match status" value="1"/>
</dbReference>
<feature type="binding site" evidence="7 8">
    <location>
        <begin position="177"/>
        <end position="181"/>
    </location>
    <ligand>
        <name>ATP</name>
        <dbReference type="ChEBI" id="CHEBI:30616"/>
    </ligand>
</feature>
<protein>
    <recommendedName>
        <fullName evidence="7">Protein-arginine kinase</fullName>
        <ecNumber evidence="7">2.7.14.1</ecNumber>
    </recommendedName>
</protein>
<dbReference type="PANTHER" id="PTHR11547:SF38">
    <property type="entry name" value="ARGININE KINASE 1-RELATED"/>
    <property type="match status" value="1"/>
</dbReference>
<keyword evidence="12" id="KW-1185">Reference proteome</keyword>